<evidence type="ECO:0000313" key="4">
    <source>
        <dbReference type="EMBL" id="GAA2725650.1"/>
    </source>
</evidence>
<protein>
    <recommendedName>
        <fullName evidence="3">Histidine kinase/HSP90-like ATPase domain-containing protein</fullName>
    </recommendedName>
</protein>
<proteinExistence type="predicted"/>
<gene>
    <name evidence="4" type="ORF">GCM10010439_26080</name>
</gene>
<keyword evidence="1" id="KW-0723">Serine/threonine-protein kinase</keyword>
<dbReference type="PANTHER" id="PTHR35526">
    <property type="entry name" value="ANTI-SIGMA-F FACTOR RSBW-RELATED"/>
    <property type="match status" value="1"/>
</dbReference>
<dbReference type="Pfam" id="PF13581">
    <property type="entry name" value="HATPase_c_2"/>
    <property type="match status" value="1"/>
</dbReference>
<reference evidence="4 5" key="1">
    <citation type="journal article" date="2019" name="Int. J. Syst. Evol. Microbiol.">
        <title>The Global Catalogue of Microorganisms (GCM) 10K type strain sequencing project: providing services to taxonomists for standard genome sequencing and annotation.</title>
        <authorList>
            <consortium name="The Broad Institute Genomics Platform"/>
            <consortium name="The Broad Institute Genome Sequencing Center for Infectious Disease"/>
            <person name="Wu L."/>
            <person name="Ma J."/>
        </authorList>
    </citation>
    <scope>NUCLEOTIDE SEQUENCE [LARGE SCALE GENOMIC DNA]</scope>
    <source>
        <strain evidence="4 5">JCM 8201</strain>
    </source>
</reference>
<dbReference type="InterPro" id="IPR050267">
    <property type="entry name" value="Anti-sigma-factor_SerPK"/>
</dbReference>
<dbReference type="InterPro" id="IPR036890">
    <property type="entry name" value="HATPase_C_sf"/>
</dbReference>
<feature type="compositionally biased region" description="Pro residues" evidence="2">
    <location>
        <begin position="8"/>
        <end position="19"/>
    </location>
</feature>
<evidence type="ECO:0000313" key="5">
    <source>
        <dbReference type="Proteomes" id="UP001501842"/>
    </source>
</evidence>
<keyword evidence="1" id="KW-0418">Kinase</keyword>
<evidence type="ECO:0000259" key="3">
    <source>
        <dbReference type="Pfam" id="PF13581"/>
    </source>
</evidence>
<feature type="region of interest" description="Disordered" evidence="2">
    <location>
        <begin position="1"/>
        <end position="26"/>
    </location>
</feature>
<sequence length="156" mass="16862">MRTEKLPAPSPAAPPPSGPRDPHPSEQDFVLHLRAYENSSVVARRLTRLALDLWNWQGDRDAPLTVMAELFANACRAAPGQPVRLRVAWTSGGVRLECHDPAPHHPPDPSLPDDLSETGRGRYLIAALSARHGIIPAPAPVPGKTLWAVLPHRAGA</sequence>
<evidence type="ECO:0000256" key="1">
    <source>
        <dbReference type="ARBA" id="ARBA00022527"/>
    </source>
</evidence>
<dbReference type="RefSeq" id="WP_344450595.1">
    <property type="nucleotide sequence ID" value="NZ_BAAATZ010000009.1"/>
</dbReference>
<accession>A0ABN3U7F7</accession>
<feature type="domain" description="Histidine kinase/HSP90-like ATPase" evidence="3">
    <location>
        <begin position="65"/>
        <end position="131"/>
    </location>
</feature>
<comment type="caution">
    <text evidence="4">The sequence shown here is derived from an EMBL/GenBank/DDBJ whole genome shotgun (WGS) entry which is preliminary data.</text>
</comment>
<keyword evidence="5" id="KW-1185">Reference proteome</keyword>
<dbReference type="SUPFAM" id="SSF55874">
    <property type="entry name" value="ATPase domain of HSP90 chaperone/DNA topoisomerase II/histidine kinase"/>
    <property type="match status" value="1"/>
</dbReference>
<keyword evidence="1" id="KW-0808">Transferase</keyword>
<dbReference type="EMBL" id="BAAATZ010000009">
    <property type="protein sequence ID" value="GAA2725650.1"/>
    <property type="molecule type" value="Genomic_DNA"/>
</dbReference>
<name>A0ABN3U7F7_9ACTN</name>
<dbReference type="CDD" id="cd16936">
    <property type="entry name" value="HATPase_RsbW-like"/>
    <property type="match status" value="1"/>
</dbReference>
<dbReference type="Gene3D" id="3.30.565.10">
    <property type="entry name" value="Histidine kinase-like ATPase, C-terminal domain"/>
    <property type="match status" value="1"/>
</dbReference>
<dbReference type="Proteomes" id="UP001501842">
    <property type="component" value="Unassembled WGS sequence"/>
</dbReference>
<evidence type="ECO:0000256" key="2">
    <source>
        <dbReference type="SAM" id="MobiDB-lite"/>
    </source>
</evidence>
<organism evidence="4 5">
    <name type="scientific">Actinocorallia aurantiaca</name>
    <dbReference type="NCBI Taxonomy" id="46204"/>
    <lineage>
        <taxon>Bacteria</taxon>
        <taxon>Bacillati</taxon>
        <taxon>Actinomycetota</taxon>
        <taxon>Actinomycetes</taxon>
        <taxon>Streptosporangiales</taxon>
        <taxon>Thermomonosporaceae</taxon>
        <taxon>Actinocorallia</taxon>
    </lineage>
</organism>
<dbReference type="PANTHER" id="PTHR35526:SF3">
    <property type="entry name" value="ANTI-SIGMA-F FACTOR RSBW"/>
    <property type="match status" value="1"/>
</dbReference>
<dbReference type="InterPro" id="IPR003594">
    <property type="entry name" value="HATPase_dom"/>
</dbReference>